<dbReference type="InterPro" id="IPR036249">
    <property type="entry name" value="Thioredoxin-like_sf"/>
</dbReference>
<accession>A0A6J7U6G5</accession>
<reference evidence="1" key="1">
    <citation type="submission" date="2020-05" db="EMBL/GenBank/DDBJ databases">
        <authorList>
            <person name="Chiriac C."/>
            <person name="Salcher M."/>
            <person name="Ghai R."/>
            <person name="Kavagutti S V."/>
        </authorList>
    </citation>
    <scope>NUCLEOTIDE SEQUENCE</scope>
</reference>
<dbReference type="Pfam" id="PF22234">
    <property type="entry name" value="Rv2466c-like"/>
    <property type="match status" value="1"/>
</dbReference>
<proteinExistence type="predicted"/>
<dbReference type="AlphaFoldDB" id="A0A6J7U6G5"/>
<dbReference type="EMBL" id="CAFBQU010000004">
    <property type="protein sequence ID" value="CAB5060287.1"/>
    <property type="molecule type" value="Genomic_DNA"/>
</dbReference>
<dbReference type="InterPro" id="IPR053977">
    <property type="entry name" value="Rv2466c-like"/>
</dbReference>
<name>A0A6J7U6G5_9ZZZZ</name>
<dbReference type="SUPFAM" id="SSF52833">
    <property type="entry name" value="Thioredoxin-like"/>
    <property type="match status" value="1"/>
</dbReference>
<dbReference type="CDD" id="cd02972">
    <property type="entry name" value="DsbA_family"/>
    <property type="match status" value="1"/>
</dbReference>
<organism evidence="1">
    <name type="scientific">freshwater metagenome</name>
    <dbReference type="NCBI Taxonomy" id="449393"/>
    <lineage>
        <taxon>unclassified sequences</taxon>
        <taxon>metagenomes</taxon>
        <taxon>ecological metagenomes</taxon>
    </lineage>
</organism>
<gene>
    <name evidence="1" type="ORF">UFOPK4347_00267</name>
</gene>
<sequence>MADLEFFFDPICPWAWITSRWVDEVQKQRSYDVTWRFISLRMINEEIGYNEGSEVHRQSHVIGTQILRSAALARAEEGNEAVGKLYTAVGTALHNNQQREEMLNNPTFFLVDVLSRNNLNVDWAKGADNEEFDAVIREETDLAFSRAGTGVGTPILTFKPGQANEGSFFGPVISEIPRGDAALKLWDAIELIATSTGMAELKRSIRSAPNFT</sequence>
<dbReference type="Gene3D" id="3.40.30.10">
    <property type="entry name" value="Glutaredoxin"/>
    <property type="match status" value="1"/>
</dbReference>
<evidence type="ECO:0000313" key="1">
    <source>
        <dbReference type="EMBL" id="CAB5060287.1"/>
    </source>
</evidence>
<protein>
    <submittedName>
        <fullName evidence="1">Unannotated protein</fullName>
    </submittedName>
</protein>